<dbReference type="Proteomes" id="UP000663856">
    <property type="component" value="Unassembled WGS sequence"/>
</dbReference>
<dbReference type="Pfam" id="PF00001">
    <property type="entry name" value="7tm_1"/>
    <property type="match status" value="1"/>
</dbReference>
<proteinExistence type="predicted"/>
<feature type="domain" description="G-protein coupled receptors family 1 profile" evidence="10">
    <location>
        <begin position="27"/>
        <end position="242"/>
    </location>
</feature>
<evidence type="ECO:0000256" key="6">
    <source>
        <dbReference type="ARBA" id="ARBA00023136"/>
    </source>
</evidence>
<sequence length="313" mass="36047">MNSTMNPTNHYAVIPISIISALIGISLACLIIGLIAATKRLHTATYLLICNTCLSSTFYCVVQCNNYIFLNFIVWDTSDMSCQWRAYFTYMSIVAVVYSYLMQAISRYFFVVLSIKYRRVTSLKTHIILIATQWIIVIFVPTPTIFSNSVYYIPSELCWVRMKFKLHVAYTFLFYYFLPTIGIITLYIYLFRRAKHSTNSTFARTLETSRQQSRDNSLFRNIMILFSIYIFGGFPTLLYLVLGNNILYYMGLVFVALAVAVEKAATLIVDRELRNIMKHISRSLKTRVTPVKVDSVSGNVARRNIKLVTPLKK</sequence>
<feature type="transmembrane region" description="Helical" evidence="9">
    <location>
        <begin position="218"/>
        <end position="240"/>
    </location>
</feature>
<dbReference type="EMBL" id="CAJNOV010017684">
    <property type="protein sequence ID" value="CAF1611191.1"/>
    <property type="molecule type" value="Genomic_DNA"/>
</dbReference>
<protein>
    <recommendedName>
        <fullName evidence="10">G-protein coupled receptors family 1 profile domain-containing protein</fullName>
    </recommendedName>
</protein>
<keyword evidence="6 9" id="KW-0472">Membrane</keyword>
<reference evidence="12" key="1">
    <citation type="submission" date="2021-02" db="EMBL/GenBank/DDBJ databases">
        <authorList>
            <person name="Nowell W R."/>
        </authorList>
    </citation>
    <scope>NUCLEOTIDE SEQUENCE</scope>
</reference>
<evidence type="ECO:0000256" key="2">
    <source>
        <dbReference type="ARBA" id="ARBA00022475"/>
    </source>
</evidence>
<feature type="transmembrane region" description="Helical" evidence="9">
    <location>
        <begin position="12"/>
        <end position="37"/>
    </location>
</feature>
<evidence type="ECO:0000256" key="3">
    <source>
        <dbReference type="ARBA" id="ARBA00022692"/>
    </source>
</evidence>
<comment type="caution">
    <text evidence="12">The sequence shown here is derived from an EMBL/GenBank/DDBJ whole genome shotgun (WGS) entry which is preliminary data.</text>
</comment>
<keyword evidence="3 9" id="KW-0812">Transmembrane</keyword>
<evidence type="ECO:0000313" key="11">
    <source>
        <dbReference type="EMBL" id="CAF1611191.1"/>
    </source>
</evidence>
<evidence type="ECO:0000313" key="15">
    <source>
        <dbReference type="EMBL" id="CAF4409192.1"/>
    </source>
</evidence>
<feature type="transmembrane region" description="Helical" evidence="9">
    <location>
        <begin position="127"/>
        <end position="153"/>
    </location>
</feature>
<evidence type="ECO:0000256" key="1">
    <source>
        <dbReference type="ARBA" id="ARBA00004651"/>
    </source>
</evidence>
<dbReference type="SUPFAM" id="SSF81321">
    <property type="entry name" value="Family A G protein-coupled receptor-like"/>
    <property type="match status" value="1"/>
</dbReference>
<feature type="transmembrane region" description="Helical" evidence="9">
    <location>
        <begin position="88"/>
        <end position="115"/>
    </location>
</feature>
<dbReference type="CDD" id="cd00637">
    <property type="entry name" value="7tm_classA_rhodopsin-like"/>
    <property type="match status" value="1"/>
</dbReference>
<name>A0A816LG50_9BILA</name>
<feature type="transmembrane region" description="Helical" evidence="9">
    <location>
        <begin position="44"/>
        <end position="68"/>
    </location>
</feature>
<evidence type="ECO:0000313" key="16">
    <source>
        <dbReference type="Proteomes" id="UP000663856"/>
    </source>
</evidence>
<evidence type="ECO:0000313" key="17">
    <source>
        <dbReference type="Proteomes" id="UP000663866"/>
    </source>
</evidence>
<dbReference type="EMBL" id="CAJNRF010000081">
    <property type="protein sequence ID" value="CAF1935797.1"/>
    <property type="molecule type" value="Genomic_DNA"/>
</dbReference>
<feature type="transmembrane region" description="Helical" evidence="9">
    <location>
        <begin position="246"/>
        <end position="269"/>
    </location>
</feature>
<evidence type="ECO:0000256" key="5">
    <source>
        <dbReference type="ARBA" id="ARBA00023040"/>
    </source>
</evidence>
<keyword evidence="4 9" id="KW-1133">Transmembrane helix</keyword>
<evidence type="ECO:0000256" key="9">
    <source>
        <dbReference type="SAM" id="Phobius"/>
    </source>
</evidence>
<gene>
    <name evidence="11" type="ORF">CJN711_LOCUS36522</name>
    <name evidence="15" type="ORF">OVN521_LOCUS35358</name>
    <name evidence="14" type="ORF">UXM345_LOCUS22282</name>
    <name evidence="12" type="ORF">WKI299_LOCUS1473</name>
    <name evidence="13" type="ORF">XDN619_LOCUS12471</name>
</gene>
<dbReference type="Proteomes" id="UP000663855">
    <property type="component" value="Unassembled WGS sequence"/>
</dbReference>
<comment type="subcellular location">
    <subcellularLocation>
        <location evidence="1">Cell membrane</location>
        <topology evidence="1">Multi-pass membrane protein</topology>
    </subcellularLocation>
</comment>
<keyword evidence="8" id="KW-0807">Transducer</keyword>
<dbReference type="GO" id="GO:0005886">
    <property type="term" value="C:plasma membrane"/>
    <property type="evidence" value="ECO:0007669"/>
    <property type="project" value="UniProtKB-SubCell"/>
</dbReference>
<keyword evidence="7" id="KW-0675">Receptor</keyword>
<keyword evidence="17" id="KW-1185">Reference proteome</keyword>
<dbReference type="PROSITE" id="PS50262">
    <property type="entry name" value="G_PROTEIN_RECEP_F1_2"/>
    <property type="match status" value="1"/>
</dbReference>
<dbReference type="PANTHER" id="PTHR24228">
    <property type="entry name" value="B2 BRADYKININ RECEPTOR/ANGIOTENSIN II RECEPTOR"/>
    <property type="match status" value="1"/>
</dbReference>
<dbReference type="AlphaFoldDB" id="A0A816LG50"/>
<dbReference type="GO" id="GO:0004930">
    <property type="term" value="F:G protein-coupled receptor activity"/>
    <property type="evidence" value="ECO:0007669"/>
    <property type="project" value="UniProtKB-KW"/>
</dbReference>
<dbReference type="Proteomes" id="UP000663842">
    <property type="component" value="Unassembled WGS sequence"/>
</dbReference>
<dbReference type="EMBL" id="CAJOBG010041420">
    <property type="protein sequence ID" value="CAF4409192.1"/>
    <property type="molecule type" value="Genomic_DNA"/>
</dbReference>
<dbReference type="Proteomes" id="UP000663887">
    <property type="component" value="Unassembled WGS sequence"/>
</dbReference>
<dbReference type="Gene3D" id="1.20.1070.10">
    <property type="entry name" value="Rhodopsin 7-helix transmembrane proteins"/>
    <property type="match status" value="1"/>
</dbReference>
<organism evidence="12 16">
    <name type="scientific">Rotaria magnacalcarata</name>
    <dbReference type="NCBI Taxonomy" id="392030"/>
    <lineage>
        <taxon>Eukaryota</taxon>
        <taxon>Metazoa</taxon>
        <taxon>Spiralia</taxon>
        <taxon>Gnathifera</taxon>
        <taxon>Rotifera</taxon>
        <taxon>Eurotatoria</taxon>
        <taxon>Bdelloidea</taxon>
        <taxon>Philodinida</taxon>
        <taxon>Philodinidae</taxon>
        <taxon>Rotaria</taxon>
    </lineage>
</organism>
<dbReference type="InterPro" id="IPR000276">
    <property type="entry name" value="GPCR_Rhodpsn"/>
</dbReference>
<dbReference type="PANTHER" id="PTHR24228:SF59">
    <property type="entry name" value="NEUROPEPTIDE RECEPTOR 15"/>
    <property type="match status" value="1"/>
</dbReference>
<accession>A0A816LG50</accession>
<keyword evidence="2" id="KW-1003">Cell membrane</keyword>
<evidence type="ECO:0000313" key="12">
    <source>
        <dbReference type="EMBL" id="CAF1935797.1"/>
    </source>
</evidence>
<dbReference type="EMBL" id="CAJNRG010004922">
    <property type="protein sequence ID" value="CAF2070659.1"/>
    <property type="molecule type" value="Genomic_DNA"/>
</dbReference>
<keyword evidence="5" id="KW-0297">G-protein coupled receptor</keyword>
<evidence type="ECO:0000259" key="10">
    <source>
        <dbReference type="PROSITE" id="PS50262"/>
    </source>
</evidence>
<dbReference type="Proteomes" id="UP000663866">
    <property type="component" value="Unassembled WGS sequence"/>
</dbReference>
<feature type="transmembrane region" description="Helical" evidence="9">
    <location>
        <begin position="173"/>
        <end position="191"/>
    </location>
</feature>
<evidence type="ECO:0000256" key="8">
    <source>
        <dbReference type="ARBA" id="ARBA00023224"/>
    </source>
</evidence>
<dbReference type="InterPro" id="IPR017452">
    <property type="entry name" value="GPCR_Rhodpsn_7TM"/>
</dbReference>
<evidence type="ECO:0000256" key="4">
    <source>
        <dbReference type="ARBA" id="ARBA00022989"/>
    </source>
</evidence>
<evidence type="ECO:0000313" key="13">
    <source>
        <dbReference type="EMBL" id="CAF2070659.1"/>
    </source>
</evidence>
<evidence type="ECO:0000313" key="14">
    <source>
        <dbReference type="EMBL" id="CAF4101772.1"/>
    </source>
</evidence>
<evidence type="ECO:0000256" key="7">
    <source>
        <dbReference type="ARBA" id="ARBA00023170"/>
    </source>
</evidence>
<dbReference type="EMBL" id="CAJOBF010003644">
    <property type="protein sequence ID" value="CAF4101772.1"/>
    <property type="molecule type" value="Genomic_DNA"/>
</dbReference>